<sequence length="117" mass="14066">MRLALNIYIYSVVQFHRMKHGRPEIDYFNPDFLRFFFVLNNFVIDFVYKCVCVCVCCRRSNLNLNIATHYENESKLQEMQLQWCWRHEYFVYADGGFCPLLSSINETITVTLEVLFI</sequence>
<protein>
    <submittedName>
        <fullName evidence="1">Uncharacterized protein</fullName>
    </submittedName>
</protein>
<reference evidence="1 2" key="1">
    <citation type="journal article" date="2006" name="Science">
        <title>The genome of black cottonwood, Populus trichocarpa (Torr. &amp; Gray).</title>
        <authorList>
            <person name="Tuskan G.A."/>
            <person name="Difazio S."/>
            <person name="Jansson S."/>
            <person name="Bohlmann J."/>
            <person name="Grigoriev I."/>
            <person name="Hellsten U."/>
            <person name="Putnam N."/>
            <person name="Ralph S."/>
            <person name="Rombauts S."/>
            <person name="Salamov A."/>
            <person name="Schein J."/>
            <person name="Sterck L."/>
            <person name="Aerts A."/>
            <person name="Bhalerao R.R."/>
            <person name="Bhalerao R.P."/>
            <person name="Blaudez D."/>
            <person name="Boerjan W."/>
            <person name="Brun A."/>
            <person name="Brunner A."/>
            <person name="Busov V."/>
            <person name="Campbell M."/>
            <person name="Carlson J."/>
            <person name="Chalot M."/>
            <person name="Chapman J."/>
            <person name="Chen G.L."/>
            <person name="Cooper D."/>
            <person name="Coutinho P.M."/>
            <person name="Couturier J."/>
            <person name="Covert S."/>
            <person name="Cronk Q."/>
            <person name="Cunningham R."/>
            <person name="Davis J."/>
            <person name="Degroeve S."/>
            <person name="Dejardin A."/>
            <person name="Depamphilis C."/>
            <person name="Detter J."/>
            <person name="Dirks B."/>
            <person name="Dubchak I."/>
            <person name="Duplessis S."/>
            <person name="Ehlting J."/>
            <person name="Ellis B."/>
            <person name="Gendler K."/>
            <person name="Goodstein D."/>
            <person name="Gribskov M."/>
            <person name="Grimwood J."/>
            <person name="Groover A."/>
            <person name="Gunter L."/>
            <person name="Hamberger B."/>
            <person name="Heinze B."/>
            <person name="Helariutta Y."/>
            <person name="Henrissat B."/>
            <person name="Holligan D."/>
            <person name="Holt R."/>
            <person name="Huang W."/>
            <person name="Islam-Faridi N."/>
            <person name="Jones S."/>
            <person name="Jones-Rhoades M."/>
            <person name="Jorgensen R."/>
            <person name="Joshi C."/>
            <person name="Kangasjarvi J."/>
            <person name="Karlsson J."/>
            <person name="Kelleher C."/>
            <person name="Kirkpatrick R."/>
            <person name="Kirst M."/>
            <person name="Kohler A."/>
            <person name="Kalluri U."/>
            <person name="Larimer F."/>
            <person name="Leebens-Mack J."/>
            <person name="Leple J.C."/>
            <person name="Locascio P."/>
            <person name="Lou Y."/>
            <person name="Lucas S."/>
            <person name="Martin F."/>
            <person name="Montanini B."/>
            <person name="Napoli C."/>
            <person name="Nelson D.R."/>
            <person name="Nelson C."/>
            <person name="Nieminen K."/>
            <person name="Nilsson O."/>
            <person name="Pereda V."/>
            <person name="Peter G."/>
            <person name="Philippe R."/>
            <person name="Pilate G."/>
            <person name="Poliakov A."/>
            <person name="Razumovskaya J."/>
            <person name="Richardson P."/>
            <person name="Rinaldi C."/>
            <person name="Ritland K."/>
            <person name="Rouze P."/>
            <person name="Ryaboy D."/>
            <person name="Schmutz J."/>
            <person name="Schrader J."/>
            <person name="Segerman B."/>
            <person name="Shin H."/>
            <person name="Siddiqui A."/>
            <person name="Sterky F."/>
            <person name="Terry A."/>
            <person name="Tsai C.J."/>
            <person name="Uberbacher E."/>
            <person name="Unneberg P."/>
            <person name="Vahala J."/>
            <person name="Wall K."/>
            <person name="Wessler S."/>
            <person name="Yang G."/>
            <person name="Yin T."/>
            <person name="Douglas C."/>
            <person name="Marra M."/>
            <person name="Sandberg G."/>
            <person name="Van de Peer Y."/>
            <person name="Rokhsar D."/>
        </authorList>
    </citation>
    <scope>NUCLEOTIDE SEQUENCE [LARGE SCALE GENOMIC DNA]</scope>
    <source>
        <strain evidence="2">cv. Nisqually</strain>
    </source>
</reference>
<organism evidence="1 2">
    <name type="scientific">Populus trichocarpa</name>
    <name type="common">Western balsam poplar</name>
    <name type="synonym">Populus balsamifera subsp. trichocarpa</name>
    <dbReference type="NCBI Taxonomy" id="3694"/>
    <lineage>
        <taxon>Eukaryota</taxon>
        <taxon>Viridiplantae</taxon>
        <taxon>Streptophyta</taxon>
        <taxon>Embryophyta</taxon>
        <taxon>Tracheophyta</taxon>
        <taxon>Spermatophyta</taxon>
        <taxon>Magnoliopsida</taxon>
        <taxon>eudicotyledons</taxon>
        <taxon>Gunneridae</taxon>
        <taxon>Pentapetalae</taxon>
        <taxon>rosids</taxon>
        <taxon>fabids</taxon>
        <taxon>Malpighiales</taxon>
        <taxon>Salicaceae</taxon>
        <taxon>Saliceae</taxon>
        <taxon>Populus</taxon>
    </lineage>
</organism>
<dbReference type="Proteomes" id="UP000006729">
    <property type="component" value="Chromosome 18"/>
</dbReference>
<evidence type="ECO:0000313" key="1">
    <source>
        <dbReference type="EMBL" id="KAI9378499.1"/>
    </source>
</evidence>
<evidence type="ECO:0000313" key="2">
    <source>
        <dbReference type="Proteomes" id="UP000006729"/>
    </source>
</evidence>
<keyword evidence="2" id="KW-1185">Reference proteome</keyword>
<dbReference type="EMBL" id="CM009307">
    <property type="protein sequence ID" value="KAI9378499.1"/>
    <property type="molecule type" value="Genomic_DNA"/>
</dbReference>
<gene>
    <name evidence="1" type="ORF">POPTR_018G103350v4</name>
</gene>
<name>A0ACC0RN41_POPTR</name>
<comment type="caution">
    <text evidence="1">The sequence shown here is derived from an EMBL/GenBank/DDBJ whole genome shotgun (WGS) entry which is preliminary data.</text>
</comment>
<proteinExistence type="predicted"/>
<accession>A0ACC0RN41</accession>